<evidence type="ECO:0000313" key="1">
    <source>
        <dbReference type="EMBL" id="GAF71689.1"/>
    </source>
</evidence>
<dbReference type="AlphaFoldDB" id="X0RS66"/>
<dbReference type="EMBL" id="BARS01002713">
    <property type="protein sequence ID" value="GAF71689.1"/>
    <property type="molecule type" value="Genomic_DNA"/>
</dbReference>
<accession>X0RS66</accession>
<comment type="caution">
    <text evidence="1">The sequence shown here is derived from an EMBL/GenBank/DDBJ whole genome shotgun (WGS) entry which is preliminary data.</text>
</comment>
<organism evidence="1">
    <name type="scientific">marine sediment metagenome</name>
    <dbReference type="NCBI Taxonomy" id="412755"/>
    <lineage>
        <taxon>unclassified sequences</taxon>
        <taxon>metagenomes</taxon>
        <taxon>ecological metagenomes</taxon>
    </lineage>
</organism>
<gene>
    <name evidence="1" type="ORF">S01H1_05203</name>
</gene>
<feature type="non-terminal residue" evidence="1">
    <location>
        <position position="67"/>
    </location>
</feature>
<name>X0RS66_9ZZZZ</name>
<proteinExistence type="predicted"/>
<sequence>MVGHTFFRAETEFLMFRQFARDVRDWFGAFCYVMIPESGKDQIRQEPGMRIIYEGPFECFHDGIVST</sequence>
<protein>
    <submittedName>
        <fullName evidence="1">Uncharacterized protein</fullName>
    </submittedName>
</protein>
<reference evidence="1" key="1">
    <citation type="journal article" date="2014" name="Front. Microbiol.">
        <title>High frequency of phylogenetically diverse reductive dehalogenase-homologous genes in deep subseafloor sedimentary metagenomes.</title>
        <authorList>
            <person name="Kawai M."/>
            <person name="Futagami T."/>
            <person name="Toyoda A."/>
            <person name="Takaki Y."/>
            <person name="Nishi S."/>
            <person name="Hori S."/>
            <person name="Arai W."/>
            <person name="Tsubouchi T."/>
            <person name="Morono Y."/>
            <person name="Uchiyama I."/>
            <person name="Ito T."/>
            <person name="Fujiyama A."/>
            <person name="Inagaki F."/>
            <person name="Takami H."/>
        </authorList>
    </citation>
    <scope>NUCLEOTIDE SEQUENCE</scope>
    <source>
        <strain evidence="1">Expedition CK06-06</strain>
    </source>
</reference>